<evidence type="ECO:0000313" key="3">
    <source>
        <dbReference type="Proteomes" id="UP000824469"/>
    </source>
</evidence>
<proteinExistence type="predicted"/>
<reference evidence="2 3" key="1">
    <citation type="journal article" date="2021" name="Nat. Plants">
        <title>The Taxus genome provides insights into paclitaxel biosynthesis.</title>
        <authorList>
            <person name="Xiong X."/>
            <person name="Gou J."/>
            <person name="Liao Q."/>
            <person name="Li Y."/>
            <person name="Zhou Q."/>
            <person name="Bi G."/>
            <person name="Li C."/>
            <person name="Du R."/>
            <person name="Wang X."/>
            <person name="Sun T."/>
            <person name="Guo L."/>
            <person name="Liang H."/>
            <person name="Lu P."/>
            <person name="Wu Y."/>
            <person name="Zhang Z."/>
            <person name="Ro D.K."/>
            <person name="Shang Y."/>
            <person name="Huang S."/>
            <person name="Yan J."/>
        </authorList>
    </citation>
    <scope>NUCLEOTIDE SEQUENCE [LARGE SCALE GENOMIC DNA]</scope>
    <source>
        <strain evidence="2">Ta-2019</strain>
    </source>
</reference>
<dbReference type="Proteomes" id="UP000824469">
    <property type="component" value="Unassembled WGS sequence"/>
</dbReference>
<dbReference type="AlphaFoldDB" id="A0AA38GP07"/>
<dbReference type="EMBL" id="JAHRHJ020000002">
    <property type="protein sequence ID" value="KAH9326754.1"/>
    <property type="molecule type" value="Genomic_DNA"/>
</dbReference>
<keyword evidence="3" id="KW-1185">Reference proteome</keyword>
<comment type="caution">
    <text evidence="2">The sequence shown here is derived from an EMBL/GenBank/DDBJ whole genome shotgun (WGS) entry which is preliminary data.</text>
</comment>
<feature type="non-terminal residue" evidence="2">
    <location>
        <position position="1"/>
    </location>
</feature>
<protein>
    <submittedName>
        <fullName evidence="2">Uncharacterized protein</fullName>
    </submittedName>
</protein>
<gene>
    <name evidence="2" type="ORF">KI387_006932</name>
</gene>
<feature type="non-terminal residue" evidence="2">
    <location>
        <position position="74"/>
    </location>
</feature>
<feature type="region of interest" description="Disordered" evidence="1">
    <location>
        <begin position="23"/>
        <end position="44"/>
    </location>
</feature>
<organism evidence="2 3">
    <name type="scientific">Taxus chinensis</name>
    <name type="common">Chinese yew</name>
    <name type="synonym">Taxus wallichiana var. chinensis</name>
    <dbReference type="NCBI Taxonomy" id="29808"/>
    <lineage>
        <taxon>Eukaryota</taxon>
        <taxon>Viridiplantae</taxon>
        <taxon>Streptophyta</taxon>
        <taxon>Embryophyta</taxon>
        <taxon>Tracheophyta</taxon>
        <taxon>Spermatophyta</taxon>
        <taxon>Pinopsida</taxon>
        <taxon>Pinidae</taxon>
        <taxon>Conifers II</taxon>
        <taxon>Cupressales</taxon>
        <taxon>Taxaceae</taxon>
        <taxon>Taxus</taxon>
    </lineage>
</organism>
<evidence type="ECO:0000313" key="2">
    <source>
        <dbReference type="EMBL" id="KAH9326754.1"/>
    </source>
</evidence>
<name>A0AA38GP07_TAXCH</name>
<accession>A0AA38GP07</accession>
<evidence type="ECO:0000256" key="1">
    <source>
        <dbReference type="SAM" id="MobiDB-lite"/>
    </source>
</evidence>
<sequence length="74" mass="8029">VVEVSASDICIYVETGSKRFPHSKALSTLSKQSNKRENDTSVDEVDEDLMEIPIKCVLETGNSLASASVGKRSK</sequence>